<dbReference type="InterPro" id="IPR018635">
    <property type="entry name" value="UPF0319"/>
</dbReference>
<gene>
    <name evidence="4" type="ORF">VCE7224_01868</name>
</gene>
<dbReference type="EMBL" id="FLQZ01000036">
    <property type="protein sequence ID" value="SBT13124.1"/>
    <property type="molecule type" value="Genomic_DNA"/>
</dbReference>
<feature type="signal peptide" evidence="3">
    <location>
        <begin position="1"/>
        <end position="21"/>
    </location>
</feature>
<name>A0A1C3JDE2_9VIBR</name>
<dbReference type="HAMAP" id="MF_00789">
    <property type="entry name" value="UPF0319"/>
    <property type="match status" value="1"/>
</dbReference>
<comment type="similarity">
    <text evidence="1 3">Belongs to the UPF0319 family.</text>
</comment>
<dbReference type="Pfam" id="PF09829">
    <property type="entry name" value="DUF2057"/>
    <property type="match status" value="1"/>
</dbReference>
<dbReference type="RefSeq" id="WP_065676282.1">
    <property type="nucleotide sequence ID" value="NZ_AP025464.1"/>
</dbReference>
<keyword evidence="5" id="KW-1185">Reference proteome</keyword>
<dbReference type="Proteomes" id="UP000092819">
    <property type="component" value="Unassembled WGS sequence"/>
</dbReference>
<dbReference type="PANTHER" id="PTHR38108">
    <property type="entry name" value="UPF0319 PROTEIN YCCT"/>
    <property type="match status" value="1"/>
</dbReference>
<dbReference type="PANTHER" id="PTHR38108:SF1">
    <property type="entry name" value="UPF0319 PROTEIN YCCT"/>
    <property type="match status" value="1"/>
</dbReference>
<sequence precursor="true">MKNLQSIALLSTIIAAPQVLADVTIEVPSSADALVEVLAVNEAKPDLDGGFFSSSKTITVPDGVNQIVFKYQLAFSQGNDREFVDSDTIIATFDATDTALTFDMPKFRNTNEAKKGLQNLDWKLVDENQNAISVKQDKLIKDGMQIGRKYPQEAKEYNQKGGIAALTVGASAGVAAAVAQPVTLPAKIDGNAANTAEEMLYFWYEKADAETKQKFKDYVNK</sequence>
<evidence type="ECO:0000256" key="2">
    <source>
        <dbReference type="ARBA" id="ARBA00022729"/>
    </source>
</evidence>
<dbReference type="NCBIfam" id="NF003383">
    <property type="entry name" value="PRK04517.1"/>
    <property type="match status" value="1"/>
</dbReference>
<evidence type="ECO:0000256" key="1">
    <source>
        <dbReference type="ARBA" id="ARBA00008490"/>
    </source>
</evidence>
<accession>A0A1C3JDE2</accession>
<dbReference type="AlphaFoldDB" id="A0A1C3JDE2"/>
<protein>
    <recommendedName>
        <fullName evidence="3">UPF0319 protein VCE7224_01868</fullName>
    </recommendedName>
</protein>
<evidence type="ECO:0000313" key="4">
    <source>
        <dbReference type="EMBL" id="SBT13124.1"/>
    </source>
</evidence>
<proteinExistence type="inferred from homology"/>
<evidence type="ECO:0000313" key="5">
    <source>
        <dbReference type="Proteomes" id="UP000092819"/>
    </source>
</evidence>
<feature type="chain" id="PRO_5009005422" description="UPF0319 protein VCE7224_01868" evidence="3">
    <location>
        <begin position="22"/>
        <end position="221"/>
    </location>
</feature>
<organism evidence="4 5">
    <name type="scientific">Vibrio celticus</name>
    <dbReference type="NCBI Taxonomy" id="446372"/>
    <lineage>
        <taxon>Bacteria</taxon>
        <taxon>Pseudomonadati</taxon>
        <taxon>Pseudomonadota</taxon>
        <taxon>Gammaproteobacteria</taxon>
        <taxon>Vibrionales</taxon>
        <taxon>Vibrionaceae</taxon>
        <taxon>Vibrio</taxon>
    </lineage>
</organism>
<keyword evidence="2 3" id="KW-0732">Signal</keyword>
<evidence type="ECO:0000256" key="3">
    <source>
        <dbReference type="HAMAP-Rule" id="MF_00789"/>
    </source>
</evidence>
<reference evidence="5" key="1">
    <citation type="submission" date="2016-06" db="EMBL/GenBank/DDBJ databases">
        <authorList>
            <person name="Rodrigo-Torres L."/>
            <person name="Arahal D.R."/>
        </authorList>
    </citation>
    <scope>NUCLEOTIDE SEQUENCE [LARGE SCALE GENOMIC DNA]</scope>
    <source>
        <strain evidence="5">CECT 7224</strain>
    </source>
</reference>